<comment type="similarity">
    <text evidence="1">Belongs to the PriB family.</text>
</comment>
<dbReference type="Pfam" id="PF22657">
    <property type="entry name" value="SSB_1"/>
    <property type="match status" value="1"/>
</dbReference>
<dbReference type="InterPro" id="IPR023646">
    <property type="entry name" value="Prisomal_replication_PriB"/>
</dbReference>
<organism evidence="2 5">
    <name type="scientific">Hydrogenophaga crassostreae</name>
    <dbReference type="NCBI Taxonomy" id="1763535"/>
    <lineage>
        <taxon>Bacteria</taxon>
        <taxon>Pseudomonadati</taxon>
        <taxon>Pseudomonadota</taxon>
        <taxon>Betaproteobacteria</taxon>
        <taxon>Burkholderiales</taxon>
        <taxon>Comamonadaceae</taxon>
        <taxon>Hydrogenophaga</taxon>
    </lineage>
</organism>
<dbReference type="RefSeq" id="WP_066083966.1">
    <property type="nucleotide sequence ID" value="NZ_CP017476.1"/>
</dbReference>
<dbReference type="PIRSF" id="PIRSF003135">
    <property type="entry name" value="Primosomal_n"/>
    <property type="match status" value="1"/>
</dbReference>
<sequence>MTSSAAANRFHLSASVVQVQPLRYTPAGIPVVNIVLEHESTITELDTPRLVKLQLKAVAFGAQAETLARQGLDAVCEFHGFMTNARNGKGLVFHIQEFSKT</sequence>
<keyword evidence="4" id="KW-1185">Reference proteome</keyword>
<keyword evidence="1" id="KW-0639">Primosome</keyword>
<dbReference type="KEGG" id="hyl:LPB072_15705"/>
<dbReference type="AlphaFoldDB" id="A0A170AHL9"/>
<proteinExistence type="inferred from homology"/>
<comment type="function">
    <text evidence="1">Involved in the restart of stalled replication forks, which reloads the replicative helicase on sites other than the origin of replication; the PriA-PriB pathway is the major replication restart pathway. During primosome assembly it facilitates complex formation between PriA and DnaT on DNA; stabilizes PriA on DNA. Stimulates the DNA unwinding activity of PriA helicase.</text>
</comment>
<dbReference type="Proteomes" id="UP000185657">
    <property type="component" value="Unassembled WGS sequence"/>
</dbReference>
<dbReference type="Gene3D" id="2.40.50.140">
    <property type="entry name" value="Nucleic acid-binding proteins"/>
    <property type="match status" value="1"/>
</dbReference>
<dbReference type="GO" id="GO:0006269">
    <property type="term" value="P:DNA replication, synthesis of primer"/>
    <property type="evidence" value="ECO:0007669"/>
    <property type="project" value="UniProtKB-KW"/>
</dbReference>
<dbReference type="STRING" id="1763535.LPB072_15705"/>
<evidence type="ECO:0000313" key="3">
    <source>
        <dbReference type="EMBL" id="OAD43968.1"/>
    </source>
</evidence>
<dbReference type="GO" id="GO:1990077">
    <property type="term" value="C:primosome complex"/>
    <property type="evidence" value="ECO:0007669"/>
    <property type="project" value="UniProtKB-UniRule"/>
</dbReference>
<dbReference type="EMBL" id="CP017476">
    <property type="protein sequence ID" value="AOW14070.1"/>
    <property type="molecule type" value="Genomic_DNA"/>
</dbReference>
<evidence type="ECO:0000313" key="5">
    <source>
        <dbReference type="Proteomes" id="UP000185680"/>
    </source>
</evidence>
<evidence type="ECO:0000256" key="1">
    <source>
        <dbReference type="HAMAP-Rule" id="MF_00720"/>
    </source>
</evidence>
<gene>
    <name evidence="1" type="primary">priB</name>
    <name evidence="2" type="ORF">LPB072_15705</name>
    <name evidence="3" type="ORF">LPB72_00110</name>
</gene>
<dbReference type="GO" id="GO:0003697">
    <property type="term" value="F:single-stranded DNA binding"/>
    <property type="evidence" value="ECO:0007669"/>
    <property type="project" value="UniProtKB-UniRule"/>
</dbReference>
<reference evidence="2 5" key="2">
    <citation type="submission" date="2016-10" db="EMBL/GenBank/DDBJ databases">
        <title>Hydorgenophaga sp. LPB0072 isolated from gastropod.</title>
        <authorList>
            <person name="Kim E."/>
            <person name="Yi H."/>
        </authorList>
    </citation>
    <scope>NUCLEOTIDE SEQUENCE [LARGE SCALE GENOMIC DNA]</scope>
    <source>
        <strain evidence="2 5">LPB0072</strain>
    </source>
</reference>
<dbReference type="OrthoDB" id="5296916at2"/>
<dbReference type="EMBL" id="LVWD01000001">
    <property type="protein sequence ID" value="OAD43968.1"/>
    <property type="molecule type" value="Genomic_DNA"/>
</dbReference>
<reference evidence="3 4" key="1">
    <citation type="submission" date="2016-02" db="EMBL/GenBank/DDBJ databases">
        <title>Draft genome sequence of Hydrogenophaga sp. LPB0072.</title>
        <authorList>
            <person name="Shin S.-K."/>
            <person name="Yi H."/>
        </authorList>
    </citation>
    <scope>NUCLEOTIDE SEQUENCE [LARGE SCALE GENOMIC DNA]</scope>
    <source>
        <strain evidence="3 4">LPB0072</strain>
    </source>
</reference>
<comment type="subunit">
    <text evidence="1">Homodimer. Interacts with PriA and DnaT. Component of the replication restart primosome. Primosome assembly occurs via a 'hand-off' mechanism. PriA binds to replication forks, subsequently PriB then DnaT bind; DnaT then displaces ssDNA to generate the helicase loading substrate.</text>
</comment>
<evidence type="ECO:0000313" key="4">
    <source>
        <dbReference type="Proteomes" id="UP000185657"/>
    </source>
</evidence>
<keyword evidence="1" id="KW-0235">DNA replication</keyword>
<name>A0A170AHL9_9BURK</name>
<protein>
    <recommendedName>
        <fullName evidence="1">Replication restart protein PriB</fullName>
    </recommendedName>
</protein>
<dbReference type="Proteomes" id="UP000185680">
    <property type="component" value="Chromosome"/>
</dbReference>
<dbReference type="InterPro" id="IPR012340">
    <property type="entry name" value="NA-bd_OB-fold"/>
</dbReference>
<dbReference type="HAMAP" id="MF_00720">
    <property type="entry name" value="PriB"/>
    <property type="match status" value="1"/>
</dbReference>
<keyword evidence="1" id="KW-0238">DNA-binding</keyword>
<evidence type="ECO:0000313" key="2">
    <source>
        <dbReference type="EMBL" id="AOW14070.1"/>
    </source>
</evidence>
<accession>A0A170AHL9</accession>
<dbReference type="NCBIfam" id="TIGR04418">
    <property type="entry name" value="PriB_gamma"/>
    <property type="match status" value="1"/>
</dbReference>
<dbReference type="SUPFAM" id="SSF50249">
    <property type="entry name" value="Nucleic acid-binding proteins"/>
    <property type="match status" value="1"/>
</dbReference>